<feature type="region of interest" description="Disordered" evidence="1">
    <location>
        <begin position="31"/>
        <end position="61"/>
    </location>
</feature>
<evidence type="ECO:0000256" key="1">
    <source>
        <dbReference type="SAM" id="MobiDB-lite"/>
    </source>
</evidence>
<accession>A0AAD0P5H7</accession>
<organism evidence="2 3">
    <name type="scientific">Mycobacterium leprae</name>
    <dbReference type="NCBI Taxonomy" id="1769"/>
    <lineage>
        <taxon>Bacteria</taxon>
        <taxon>Bacillati</taxon>
        <taxon>Actinomycetota</taxon>
        <taxon>Actinomycetes</taxon>
        <taxon>Mycobacteriales</taxon>
        <taxon>Mycobacteriaceae</taxon>
        <taxon>Mycobacterium</taxon>
    </lineage>
</organism>
<reference evidence="2 3" key="1">
    <citation type="submission" date="2018-05" db="EMBL/GenBank/DDBJ databases">
        <title>Evolution of small genomes with special reference to Mycobacterium leprae.</title>
        <authorList>
            <person name="Mohanty P.S."/>
            <person name="Bansal A.K."/>
            <person name="Gupta U.D."/>
            <person name="Naaz F."/>
            <person name="Dwivedi V.D."/>
            <person name="Singh H."/>
            <person name="Gupta G."/>
            <person name="Sharma S."/>
            <person name="Arora M."/>
        </authorList>
    </citation>
    <scope>NUCLEOTIDE SEQUENCE [LARGE SCALE GENOMIC DNA]</scope>
    <source>
        <strain evidence="2 3">MRHRU-235-G</strain>
    </source>
</reference>
<feature type="compositionally biased region" description="Polar residues" evidence="1">
    <location>
        <begin position="48"/>
        <end position="60"/>
    </location>
</feature>
<proteinExistence type="predicted"/>
<dbReference type="Proteomes" id="UP000249682">
    <property type="component" value="Chromosome"/>
</dbReference>
<dbReference type="AlphaFoldDB" id="A0AAD0P5H7"/>
<protein>
    <submittedName>
        <fullName evidence="2">Uncharacterized protein</fullName>
    </submittedName>
</protein>
<gene>
    <name evidence="2" type="ORF">DIJ64_13030</name>
</gene>
<name>A0AAD0P5H7_MYCLR</name>
<dbReference type="EMBL" id="CP029543">
    <property type="protein sequence ID" value="AWV48650.1"/>
    <property type="molecule type" value="Genomic_DNA"/>
</dbReference>
<evidence type="ECO:0000313" key="3">
    <source>
        <dbReference type="Proteomes" id="UP000249682"/>
    </source>
</evidence>
<evidence type="ECO:0000313" key="2">
    <source>
        <dbReference type="EMBL" id="AWV48650.1"/>
    </source>
</evidence>
<sequence length="112" mass="11581">MVPNDYGGAVTVHTPGEGRVTAANILRYIAGHPTKSPGGTRGSKAPLPSQQHVPLVNSQQKSDRLKDVLDTVSAGLATAASLELQVAVVFVSVAVSCSVGFTQSPQQCPVRC</sequence>